<gene>
    <name evidence="1" type="ORF">ISU02_23360</name>
</gene>
<dbReference type="Proteomes" id="UP000614200">
    <property type="component" value="Unassembled WGS sequence"/>
</dbReference>
<dbReference type="RefSeq" id="WP_194704283.1">
    <property type="nucleotide sequence ID" value="NZ_JADKNH010000030.1"/>
</dbReference>
<proteinExistence type="predicted"/>
<name>A0ABS0A020_9FIRM</name>
<accession>A0ABS0A020</accession>
<organism evidence="1 2">
    <name type="scientific">Fusibacter ferrireducens</name>
    <dbReference type="NCBI Taxonomy" id="2785058"/>
    <lineage>
        <taxon>Bacteria</taxon>
        <taxon>Bacillati</taxon>
        <taxon>Bacillota</taxon>
        <taxon>Clostridia</taxon>
        <taxon>Eubacteriales</taxon>
        <taxon>Eubacteriales Family XII. Incertae Sedis</taxon>
        <taxon>Fusibacter</taxon>
    </lineage>
</organism>
<evidence type="ECO:0000313" key="2">
    <source>
        <dbReference type="Proteomes" id="UP000614200"/>
    </source>
</evidence>
<sequence>MSTFDTAIKDEIYGFYHENKISFKASDSLGDVLIDYFNVLSKRISKHKRCVHMSKELKNKIKNLEISKEHVNIINKFRVSFEQGKDMNGFLSRSIFRSDFYDKLLICWGIHHLHLSNVEATTNKEMKLNRSDVLLFCMVVGDDVYFIDVESHNKDYVFSMFKLLNIIHDNWQFLIDQYEVKDIIRGSLNLVVTCDRELHNLRKMNINIMYEIRGKVYFLIDKGLMGNGSSFGNSMRMTNVMHSVRCDTPQPPTYAQNIKFKLSGKINPLGTLYWTEGNQIKKLII</sequence>
<dbReference type="EMBL" id="JADKNH010000030">
    <property type="protein sequence ID" value="MBF4696047.1"/>
    <property type="molecule type" value="Genomic_DNA"/>
</dbReference>
<evidence type="ECO:0000313" key="1">
    <source>
        <dbReference type="EMBL" id="MBF4696047.1"/>
    </source>
</evidence>
<protein>
    <submittedName>
        <fullName evidence="1">Uncharacterized protein</fullName>
    </submittedName>
</protein>
<keyword evidence="2" id="KW-1185">Reference proteome</keyword>
<reference evidence="1 2" key="1">
    <citation type="submission" date="2020-11" db="EMBL/GenBank/DDBJ databases">
        <title>Fusibacter basophilias sp. nov.</title>
        <authorList>
            <person name="Qiu D."/>
        </authorList>
    </citation>
    <scope>NUCLEOTIDE SEQUENCE [LARGE SCALE GENOMIC DNA]</scope>
    <source>
        <strain evidence="1 2">Q10-2</strain>
    </source>
</reference>
<comment type="caution">
    <text evidence="1">The sequence shown here is derived from an EMBL/GenBank/DDBJ whole genome shotgun (WGS) entry which is preliminary data.</text>
</comment>